<dbReference type="OrthoDB" id="9814946at2"/>
<dbReference type="PANTHER" id="PTHR12110:SF41">
    <property type="entry name" value="INOSOSE DEHYDRATASE"/>
    <property type="match status" value="1"/>
</dbReference>
<gene>
    <name evidence="2" type="ORF">EDD63_10340</name>
</gene>
<organism evidence="2 3">
    <name type="scientific">Breznakia blatticola</name>
    <dbReference type="NCBI Taxonomy" id="1754012"/>
    <lineage>
        <taxon>Bacteria</taxon>
        <taxon>Bacillati</taxon>
        <taxon>Bacillota</taxon>
        <taxon>Erysipelotrichia</taxon>
        <taxon>Erysipelotrichales</taxon>
        <taxon>Erysipelotrichaceae</taxon>
        <taxon>Breznakia</taxon>
    </lineage>
</organism>
<keyword evidence="3" id="KW-1185">Reference proteome</keyword>
<comment type="caution">
    <text evidence="2">The sequence shown here is derived from an EMBL/GenBank/DDBJ whole genome shotgun (WGS) entry which is preliminary data.</text>
</comment>
<feature type="domain" description="Xylose isomerase-like TIM barrel" evidence="1">
    <location>
        <begin position="19"/>
        <end position="265"/>
    </location>
</feature>
<evidence type="ECO:0000313" key="3">
    <source>
        <dbReference type="Proteomes" id="UP000294743"/>
    </source>
</evidence>
<dbReference type="Gene3D" id="3.20.20.150">
    <property type="entry name" value="Divalent-metal-dependent TIM barrel enzymes"/>
    <property type="match status" value="1"/>
</dbReference>
<accession>A0A4R8A5S3</accession>
<dbReference type="SUPFAM" id="SSF51658">
    <property type="entry name" value="Xylose isomerase-like"/>
    <property type="match status" value="1"/>
</dbReference>
<name>A0A4R8A5S3_9FIRM</name>
<sequence>MKYALMNTHHRFYTLDSFFKHAHENGAKYVELWLGPMHFYVDYNGYEDIQRLQDLQRIYDVQIIGICPEQTNPKPNNVATGNEDAKKRVFSYFKNAIDLAKAVNAGFVVVTPGWAYYDESIEEARKRSASMLHKLADYAKQQGIFLAIEALQNRESRIANSASELAEFLSLVNHDNVKVCLDIGAMVAAKDSVDTYFKVFNNRIQHCHFVDGKPTGHMALGTGELDLQTMFAQFYKHHYGGFYSFETVDRTTYANPAQADAQSIAYFEVLKQKKGVSYDR</sequence>
<dbReference type="InterPro" id="IPR013022">
    <property type="entry name" value="Xyl_isomerase-like_TIM-brl"/>
</dbReference>
<dbReference type="AlphaFoldDB" id="A0A4R8A5S3"/>
<dbReference type="InterPro" id="IPR050312">
    <property type="entry name" value="IolE/XylAMocC-like"/>
</dbReference>
<dbReference type="Proteomes" id="UP000294743">
    <property type="component" value="Unassembled WGS sequence"/>
</dbReference>
<dbReference type="PANTHER" id="PTHR12110">
    <property type="entry name" value="HYDROXYPYRUVATE ISOMERASE"/>
    <property type="match status" value="1"/>
</dbReference>
<dbReference type="RefSeq" id="WP_134167808.1">
    <property type="nucleotide sequence ID" value="NZ_SODD01000003.1"/>
</dbReference>
<protein>
    <submittedName>
        <fullName evidence="2">Protein FrlC</fullName>
    </submittedName>
</protein>
<evidence type="ECO:0000313" key="2">
    <source>
        <dbReference type="EMBL" id="TDW25753.1"/>
    </source>
</evidence>
<proteinExistence type="predicted"/>
<dbReference type="Pfam" id="PF01261">
    <property type="entry name" value="AP_endonuc_2"/>
    <property type="match status" value="1"/>
</dbReference>
<dbReference type="InterPro" id="IPR036237">
    <property type="entry name" value="Xyl_isomerase-like_sf"/>
</dbReference>
<reference evidence="2 3" key="1">
    <citation type="submission" date="2019-03" db="EMBL/GenBank/DDBJ databases">
        <title>Genomic Encyclopedia of Type Strains, Phase IV (KMG-IV): sequencing the most valuable type-strain genomes for metagenomic binning, comparative biology and taxonomic classification.</title>
        <authorList>
            <person name="Goeker M."/>
        </authorList>
    </citation>
    <scope>NUCLEOTIDE SEQUENCE [LARGE SCALE GENOMIC DNA]</scope>
    <source>
        <strain evidence="2 3">DSM 28867</strain>
    </source>
</reference>
<dbReference type="EMBL" id="SODD01000003">
    <property type="protein sequence ID" value="TDW25753.1"/>
    <property type="molecule type" value="Genomic_DNA"/>
</dbReference>
<evidence type="ECO:0000259" key="1">
    <source>
        <dbReference type="Pfam" id="PF01261"/>
    </source>
</evidence>